<evidence type="ECO:0000256" key="1">
    <source>
        <dbReference type="SAM" id="Phobius"/>
    </source>
</evidence>
<proteinExistence type="predicted"/>
<dbReference type="GeneID" id="28984630"/>
<dbReference type="RefSeq" id="XP_018276671.1">
    <property type="nucleotide sequence ID" value="XM_018424027.1"/>
</dbReference>
<feature type="transmembrane region" description="Helical" evidence="1">
    <location>
        <begin position="12"/>
        <end position="32"/>
    </location>
</feature>
<dbReference type="EMBL" id="KQ087240">
    <property type="protein sequence ID" value="KLT40180.1"/>
    <property type="molecule type" value="Genomic_DNA"/>
</dbReference>
<keyword evidence="1" id="KW-0812">Transmembrane</keyword>
<keyword evidence="3" id="KW-1185">Reference proteome</keyword>
<evidence type="ECO:0008006" key="4">
    <source>
        <dbReference type="Google" id="ProtNLM"/>
    </source>
</evidence>
<sequence length="239" mass="26242">MTSDSLRGSTTSLFLACLTFAALVLFFTLNLATPIGDFSLMFVNLGPQDEWRASFGIYGACYKDALKGKVCTDRGMGWKIESKLFEDLEVVGIKVPSLVSILTKGLFFVPLTTVLIAITLMFWTFTVVQRQKRWGITTYVFLVVSWCSSAFALGFNYGLYRAIRLAVKVSGPDMLHAHAGPGMALTLCGFLLLLVAMCFGACSLCAPTQRYKNEYPMGGVYVPVTPGNAQPHQSMYPAY</sequence>
<feature type="transmembrane region" description="Helical" evidence="1">
    <location>
        <begin position="183"/>
        <end position="206"/>
    </location>
</feature>
<accession>A0A0J0XGF2</accession>
<evidence type="ECO:0000313" key="2">
    <source>
        <dbReference type="EMBL" id="KLT40180.1"/>
    </source>
</evidence>
<feature type="transmembrane region" description="Helical" evidence="1">
    <location>
        <begin position="106"/>
        <end position="128"/>
    </location>
</feature>
<name>A0A0J0XGF2_9TREE</name>
<gene>
    <name evidence="2" type="ORF">CC85DRAFT_287806</name>
</gene>
<keyword evidence="1" id="KW-1133">Transmembrane helix</keyword>
<organism evidence="2 3">
    <name type="scientific">Cutaneotrichosporon oleaginosum</name>
    <dbReference type="NCBI Taxonomy" id="879819"/>
    <lineage>
        <taxon>Eukaryota</taxon>
        <taxon>Fungi</taxon>
        <taxon>Dikarya</taxon>
        <taxon>Basidiomycota</taxon>
        <taxon>Agaricomycotina</taxon>
        <taxon>Tremellomycetes</taxon>
        <taxon>Trichosporonales</taxon>
        <taxon>Trichosporonaceae</taxon>
        <taxon>Cutaneotrichosporon</taxon>
    </lineage>
</organism>
<dbReference type="AlphaFoldDB" id="A0A0J0XGF2"/>
<keyword evidence="1" id="KW-0472">Membrane</keyword>
<dbReference type="Proteomes" id="UP000053611">
    <property type="component" value="Unassembled WGS sequence"/>
</dbReference>
<feature type="transmembrane region" description="Helical" evidence="1">
    <location>
        <begin position="140"/>
        <end position="163"/>
    </location>
</feature>
<protein>
    <recommendedName>
        <fullName evidence="4">SUR7-domain-containing protein</fullName>
    </recommendedName>
</protein>
<evidence type="ECO:0000313" key="3">
    <source>
        <dbReference type="Proteomes" id="UP000053611"/>
    </source>
</evidence>
<reference evidence="2 3" key="1">
    <citation type="submission" date="2015-03" db="EMBL/GenBank/DDBJ databases">
        <title>Genomics and transcriptomics of the oil-accumulating basidiomycete yeast T. oleaginosus allow insights into substrate utilization and the diverse evolutionary trajectories of mating systems in fungi.</title>
        <authorList>
            <consortium name="DOE Joint Genome Institute"/>
            <person name="Kourist R."/>
            <person name="Kracht O."/>
            <person name="Bracharz F."/>
            <person name="Lipzen A."/>
            <person name="Nolan M."/>
            <person name="Ohm R."/>
            <person name="Grigoriev I."/>
            <person name="Sun S."/>
            <person name="Heitman J."/>
            <person name="Bruck T."/>
            <person name="Nowrousian M."/>
        </authorList>
    </citation>
    <scope>NUCLEOTIDE SEQUENCE [LARGE SCALE GENOMIC DNA]</scope>
    <source>
        <strain evidence="2 3">IBC0246</strain>
    </source>
</reference>